<reference evidence="2" key="1">
    <citation type="submission" date="2021-03" db="EMBL/GenBank/DDBJ databases">
        <authorList>
            <person name="Tagirdzhanova G."/>
        </authorList>
    </citation>
    <scope>NUCLEOTIDE SEQUENCE</scope>
</reference>
<organism evidence="2 3">
    <name type="scientific">Gomphillus americanus</name>
    <dbReference type="NCBI Taxonomy" id="1940652"/>
    <lineage>
        <taxon>Eukaryota</taxon>
        <taxon>Fungi</taxon>
        <taxon>Dikarya</taxon>
        <taxon>Ascomycota</taxon>
        <taxon>Pezizomycotina</taxon>
        <taxon>Lecanoromycetes</taxon>
        <taxon>OSLEUM clade</taxon>
        <taxon>Ostropomycetidae</taxon>
        <taxon>Ostropales</taxon>
        <taxon>Graphidaceae</taxon>
        <taxon>Gomphilloideae</taxon>
        <taxon>Gomphillus</taxon>
    </lineage>
</organism>
<accession>A0A8H3IXC8</accession>
<dbReference type="Proteomes" id="UP000664169">
    <property type="component" value="Unassembled WGS sequence"/>
</dbReference>
<feature type="compositionally biased region" description="Basic and acidic residues" evidence="1">
    <location>
        <begin position="121"/>
        <end position="164"/>
    </location>
</feature>
<evidence type="ECO:0000313" key="3">
    <source>
        <dbReference type="Proteomes" id="UP000664169"/>
    </source>
</evidence>
<evidence type="ECO:0000256" key="1">
    <source>
        <dbReference type="SAM" id="MobiDB-lite"/>
    </source>
</evidence>
<dbReference type="OrthoDB" id="4590707at2759"/>
<name>A0A8H3IXC8_9LECA</name>
<feature type="compositionally biased region" description="Basic and acidic residues" evidence="1">
    <location>
        <begin position="78"/>
        <end position="114"/>
    </location>
</feature>
<sequence>MSFVRRAIPSKRSFVTGSFFRKAQPRQRTWNSVSRRGYASESHGEHKASSDIPWAITSVVVTIPVAGWLWSQGPSGDAHGHDDHHEHKEEHKSEDETHDTEEKGEDKDEDKQEQSDDQEEDAKPDTKDQDKESKTDTKEKPKQEDSSDKSDTDSDSGDDTKDTPDTSDDEKDTKESGSEEVGGKPYSGLQPEKSNNQGAAGYKEKVGQTEGEGPKAASSAMHRDRSHDDKSLSKKSEGLHDTARLNEPVDPHRPAK</sequence>
<feature type="compositionally biased region" description="Basic and acidic residues" evidence="1">
    <location>
        <begin position="221"/>
        <end position="256"/>
    </location>
</feature>
<feature type="region of interest" description="Disordered" evidence="1">
    <location>
        <begin position="72"/>
        <end position="256"/>
    </location>
</feature>
<feature type="region of interest" description="Disordered" evidence="1">
    <location>
        <begin position="25"/>
        <end position="49"/>
    </location>
</feature>
<dbReference type="EMBL" id="CAJPDQ010000037">
    <property type="protein sequence ID" value="CAF9930864.1"/>
    <property type="molecule type" value="Genomic_DNA"/>
</dbReference>
<gene>
    <name evidence="2" type="ORF">GOMPHAMPRED_005754</name>
</gene>
<dbReference type="AlphaFoldDB" id="A0A8H3IXC8"/>
<proteinExistence type="predicted"/>
<protein>
    <submittedName>
        <fullName evidence="2">Uncharacterized protein</fullName>
    </submittedName>
</protein>
<evidence type="ECO:0000313" key="2">
    <source>
        <dbReference type="EMBL" id="CAF9930864.1"/>
    </source>
</evidence>
<comment type="caution">
    <text evidence="2">The sequence shown here is derived from an EMBL/GenBank/DDBJ whole genome shotgun (WGS) entry which is preliminary data.</text>
</comment>
<keyword evidence="3" id="KW-1185">Reference proteome</keyword>